<feature type="region of interest" description="Disordered" evidence="3">
    <location>
        <begin position="484"/>
        <end position="522"/>
    </location>
</feature>
<dbReference type="Proteomes" id="UP001283361">
    <property type="component" value="Unassembled WGS sequence"/>
</dbReference>
<dbReference type="InterPro" id="IPR036872">
    <property type="entry name" value="CH_dom_sf"/>
</dbReference>
<feature type="compositionally biased region" description="Polar residues" evidence="3">
    <location>
        <begin position="1104"/>
        <end position="1113"/>
    </location>
</feature>
<dbReference type="Gene3D" id="3.80.10.10">
    <property type="entry name" value="Ribonuclease Inhibitor"/>
    <property type="match status" value="1"/>
</dbReference>
<name>A0AAE1E035_9GAST</name>
<dbReference type="InterPro" id="IPR003591">
    <property type="entry name" value="Leu-rich_rpt_typical-subtyp"/>
</dbReference>
<feature type="compositionally biased region" description="Basic and acidic residues" evidence="3">
    <location>
        <begin position="815"/>
        <end position="825"/>
    </location>
</feature>
<feature type="compositionally biased region" description="Basic residues" evidence="3">
    <location>
        <begin position="915"/>
        <end position="925"/>
    </location>
</feature>
<keyword evidence="6" id="KW-1185">Reference proteome</keyword>
<evidence type="ECO:0000259" key="4">
    <source>
        <dbReference type="PROSITE" id="PS50021"/>
    </source>
</evidence>
<keyword evidence="2" id="KW-0677">Repeat</keyword>
<feature type="compositionally biased region" description="Polar residues" evidence="3">
    <location>
        <begin position="1027"/>
        <end position="1062"/>
    </location>
</feature>
<feature type="compositionally biased region" description="Low complexity" evidence="3">
    <location>
        <begin position="888"/>
        <end position="914"/>
    </location>
</feature>
<feature type="domain" description="Calponin-homology (CH)" evidence="4">
    <location>
        <begin position="1237"/>
        <end position="1351"/>
    </location>
</feature>
<organism evidence="5 6">
    <name type="scientific">Elysia crispata</name>
    <name type="common">lettuce slug</name>
    <dbReference type="NCBI Taxonomy" id="231223"/>
    <lineage>
        <taxon>Eukaryota</taxon>
        <taxon>Metazoa</taxon>
        <taxon>Spiralia</taxon>
        <taxon>Lophotrochozoa</taxon>
        <taxon>Mollusca</taxon>
        <taxon>Gastropoda</taxon>
        <taxon>Heterobranchia</taxon>
        <taxon>Euthyneura</taxon>
        <taxon>Panpulmonata</taxon>
        <taxon>Sacoglossa</taxon>
        <taxon>Placobranchoidea</taxon>
        <taxon>Plakobranchidae</taxon>
        <taxon>Elysia</taxon>
    </lineage>
</organism>
<evidence type="ECO:0000256" key="2">
    <source>
        <dbReference type="ARBA" id="ARBA00022737"/>
    </source>
</evidence>
<feature type="compositionally biased region" description="Low complexity" evidence="3">
    <location>
        <begin position="431"/>
        <end position="446"/>
    </location>
</feature>
<dbReference type="SMART" id="SM00369">
    <property type="entry name" value="LRR_TYP"/>
    <property type="match status" value="6"/>
</dbReference>
<feature type="compositionally biased region" description="Polar residues" evidence="3">
    <location>
        <begin position="296"/>
        <end position="307"/>
    </location>
</feature>
<feature type="compositionally biased region" description="Polar residues" evidence="3">
    <location>
        <begin position="1129"/>
        <end position="1148"/>
    </location>
</feature>
<dbReference type="Pfam" id="PF00307">
    <property type="entry name" value="CH"/>
    <property type="match status" value="1"/>
</dbReference>
<feature type="compositionally biased region" description="Low complexity" evidence="3">
    <location>
        <begin position="507"/>
        <end position="522"/>
    </location>
</feature>
<dbReference type="SMART" id="SM00033">
    <property type="entry name" value="CH"/>
    <property type="match status" value="1"/>
</dbReference>
<dbReference type="InterPro" id="IPR050216">
    <property type="entry name" value="LRR_domain-containing"/>
</dbReference>
<feature type="compositionally biased region" description="Polar residues" evidence="3">
    <location>
        <begin position="381"/>
        <end position="402"/>
    </location>
</feature>
<dbReference type="Gene3D" id="1.10.418.10">
    <property type="entry name" value="Calponin-like domain"/>
    <property type="match status" value="1"/>
</dbReference>
<feature type="compositionally biased region" description="Basic and acidic residues" evidence="3">
    <location>
        <begin position="1189"/>
        <end position="1198"/>
    </location>
</feature>
<evidence type="ECO:0000313" key="6">
    <source>
        <dbReference type="Proteomes" id="UP001283361"/>
    </source>
</evidence>
<dbReference type="PANTHER" id="PTHR48051">
    <property type="match status" value="1"/>
</dbReference>
<evidence type="ECO:0000256" key="3">
    <source>
        <dbReference type="SAM" id="MobiDB-lite"/>
    </source>
</evidence>
<feature type="compositionally biased region" description="Polar residues" evidence="3">
    <location>
        <begin position="535"/>
        <end position="544"/>
    </location>
</feature>
<comment type="caution">
    <text evidence="5">The sequence shown here is derived from an EMBL/GenBank/DDBJ whole genome shotgun (WGS) entry which is preliminary data.</text>
</comment>
<reference evidence="5" key="1">
    <citation type="journal article" date="2023" name="G3 (Bethesda)">
        <title>A reference genome for the long-term kleptoplast-retaining sea slug Elysia crispata morphotype clarki.</title>
        <authorList>
            <person name="Eastman K.E."/>
            <person name="Pendleton A.L."/>
            <person name="Shaikh M.A."/>
            <person name="Suttiyut T."/>
            <person name="Ogas R."/>
            <person name="Tomko P."/>
            <person name="Gavelis G."/>
            <person name="Widhalm J.R."/>
            <person name="Wisecaver J.H."/>
        </authorList>
    </citation>
    <scope>NUCLEOTIDE SEQUENCE</scope>
    <source>
        <strain evidence="5">ECLA1</strain>
    </source>
</reference>
<feature type="compositionally biased region" description="Polar residues" evidence="3">
    <location>
        <begin position="484"/>
        <end position="496"/>
    </location>
</feature>
<dbReference type="PROSITE" id="PS50021">
    <property type="entry name" value="CH"/>
    <property type="match status" value="1"/>
</dbReference>
<dbReference type="InterPro" id="IPR001715">
    <property type="entry name" value="CH_dom"/>
</dbReference>
<feature type="compositionally biased region" description="Low complexity" evidence="3">
    <location>
        <begin position="344"/>
        <end position="364"/>
    </location>
</feature>
<dbReference type="PROSITE" id="PS51450">
    <property type="entry name" value="LRR"/>
    <property type="match status" value="1"/>
</dbReference>
<dbReference type="InterPro" id="IPR032675">
    <property type="entry name" value="LRR_dom_sf"/>
</dbReference>
<protein>
    <recommendedName>
        <fullName evidence="4">Calponin-homology (CH) domain-containing protein</fullName>
    </recommendedName>
</protein>
<keyword evidence="1" id="KW-0433">Leucine-rich repeat</keyword>
<dbReference type="InterPro" id="IPR001611">
    <property type="entry name" value="Leu-rich_rpt"/>
</dbReference>
<feature type="compositionally biased region" description="Polar residues" evidence="3">
    <location>
        <begin position="939"/>
        <end position="961"/>
    </location>
</feature>
<dbReference type="SUPFAM" id="SSF52058">
    <property type="entry name" value="L domain-like"/>
    <property type="match status" value="1"/>
</dbReference>
<feature type="compositionally biased region" description="Basic and acidic residues" evidence="3">
    <location>
        <begin position="689"/>
        <end position="709"/>
    </location>
</feature>
<evidence type="ECO:0000256" key="1">
    <source>
        <dbReference type="ARBA" id="ARBA00022614"/>
    </source>
</evidence>
<dbReference type="EMBL" id="JAWDGP010001753">
    <property type="protein sequence ID" value="KAK3788640.1"/>
    <property type="molecule type" value="Genomic_DNA"/>
</dbReference>
<feature type="region of interest" description="Disordered" evidence="3">
    <location>
        <begin position="535"/>
        <end position="1225"/>
    </location>
</feature>
<feature type="compositionally biased region" description="Low complexity" evidence="3">
    <location>
        <begin position="1084"/>
        <end position="1095"/>
    </location>
</feature>
<feature type="compositionally biased region" description="Polar residues" evidence="3">
    <location>
        <begin position="983"/>
        <end position="996"/>
    </location>
</feature>
<feature type="region of interest" description="Disordered" evidence="3">
    <location>
        <begin position="430"/>
        <end position="472"/>
    </location>
</feature>
<dbReference type="SUPFAM" id="SSF47576">
    <property type="entry name" value="Calponin-homology domain, CH-domain"/>
    <property type="match status" value="1"/>
</dbReference>
<dbReference type="PANTHER" id="PTHR48051:SF21">
    <property type="entry name" value="CALPONIN-HOMOLOGY (CH) DOMAIN-CONTAINING PROTEIN"/>
    <property type="match status" value="1"/>
</dbReference>
<feature type="compositionally biased region" description="Pro residues" evidence="3">
    <location>
        <begin position="861"/>
        <end position="878"/>
    </location>
</feature>
<dbReference type="SMART" id="SM00364">
    <property type="entry name" value="LRR_BAC"/>
    <property type="match status" value="4"/>
</dbReference>
<evidence type="ECO:0000313" key="5">
    <source>
        <dbReference type="EMBL" id="KAK3788640.1"/>
    </source>
</evidence>
<feature type="compositionally biased region" description="Basic and acidic residues" evidence="3">
    <location>
        <begin position="723"/>
        <end position="790"/>
    </location>
</feature>
<proteinExistence type="predicted"/>
<dbReference type="Pfam" id="PF13855">
    <property type="entry name" value="LRR_8"/>
    <property type="match status" value="1"/>
</dbReference>
<dbReference type="CDD" id="cd21205">
    <property type="entry name" value="CH_LRCH"/>
    <property type="match status" value="1"/>
</dbReference>
<feature type="compositionally biased region" description="Low complexity" evidence="3">
    <location>
        <begin position="556"/>
        <end position="590"/>
    </location>
</feature>
<dbReference type="PROSITE" id="PS50096">
    <property type="entry name" value="IQ"/>
    <property type="match status" value="1"/>
</dbReference>
<accession>A0AAE1E035</accession>
<dbReference type="GO" id="GO:0005737">
    <property type="term" value="C:cytoplasm"/>
    <property type="evidence" value="ECO:0007669"/>
    <property type="project" value="TreeGrafter"/>
</dbReference>
<feature type="compositionally biased region" description="Low complexity" evidence="3">
    <location>
        <begin position="837"/>
        <end position="860"/>
    </location>
</feature>
<gene>
    <name evidence="5" type="ORF">RRG08_031296</name>
</gene>
<feature type="compositionally biased region" description="Polar residues" evidence="3">
    <location>
        <begin position="602"/>
        <end position="632"/>
    </location>
</feature>
<sequence length="1358" mass="151919">MAASYGSGLQSPPHIGRPVDRVFEEAQFTGEIYLNGRKLRDYPKICSKYDLSDTTHVDVSRNRLIDIPDEFCDYVNVERINCYHNVIRSIPDAISQLQSLTHINLSRNQLTVLTPALCMLGALEVLSASNNKLVSLPEEIGRLENLMDLDVSCNEISHLPLQIGDLSSLRCLNLRRNFLVELPIEISRLQLCRLDFSSNRIEKIPTVFRKMETLEQFILDHNPLSSPPAYICTKGRQHIMKFLHIEAIKEDRKRGIMINSDSDMKRFVRKSLPPQSSDEMRNMLGAPESKWKRHTVLSNDSGYNSTGDLPERNGWQSGETHPIPENNDINNSRMSNPYYRNPPSYQNSRQQLQNNQYQQELPQSYPQNHIGSGHNHRRSPESGSVSQVPRQLTPQQEFDNSYPDTVRTQQLSLNTHSQKHQQPYGSSFAYQQHQQETPQHQHPFQENSSHYNRRPAIGPVSPPSEHPQHHHIMNSQQLPQAAITPHNQQKTTTAMPSSIPRHRDRAPSPSYSVHSVHSNHSSDVPAAAAINRSRSPSGFYQPVSSPAVPLHSRQGSNSSLASNSSNTSRALHPPYQTQQQPQSHLSLLNSLPPPPPNLNTSRGSTDSRYASYSPSVPQHNHLSPTGASSQNFRYVDDIDPPPPPLPPPYKDEAAFFSPPHSPSRLGGEASPPLTPPTPPMVITGDFEDEFTRELKRQKAEYDRKKRQAEQIRVQQEEEEEREKEERRKAALKLQEEQRLIMERQEEQRRQEERLRRQQEEERERAQEEERKRREEEEAAAARKREEELQKLQEAVRIQAEEDKTKIIMRNTTKQTESKGPLEKNKLSNNSQNIYTHRLQQNQQSHLQQQQQQQQQQQSRPVQPPPPPPPSRLPQPPSSLPLHGSLAHPARSPSVTSPSPSPSRLSHWQSQQQQNNRHHYQQHHHQQKQDDYILSENDYRNSISSQSLKDQQRLGGTNSNGSARAPQQYRRAASDSLRKPGQPSPLSSQVDSLNYINRNGVASDGKPRSRQSSTSTTPSVSPGPSPRNSISHLAKPTSTSSTSQNPGSVTANSRSPMGSQSQLAKPKSSVPRAAGNSGTALTNGPSSAAAPAQSQAVRRTKTAGDRSNASSPVTVRSARVAGPGGIARAQGSTSTTTSSNLRQGNNTGTMEDESKLKKAALTPTEPTTRLKSRLAEPKYTGMNSSAPRLKQIDSTDNKRINTRPPTSTYGSGRGKVGNATGKAGEESTFTIRRREEHQREEAEQMDRLRQTVESRLRVTLPDNLADALRDGVVLCHLANQIRPRSVGSIHVPSPAVPKLTLAKCRRNVDNFLDACRKIGVDQEQICGPQDIFDEKGISRVALTVAALVAIGTNPKQSAV</sequence>
<feature type="region of interest" description="Disordered" evidence="3">
    <location>
        <begin position="270"/>
        <end position="402"/>
    </location>
</feature>
<feature type="compositionally biased region" description="Low complexity" evidence="3">
    <location>
        <begin position="1009"/>
        <end position="1021"/>
    </location>
</feature>